<comment type="caution">
    <text evidence="1">The sequence shown here is derived from an EMBL/GenBank/DDBJ whole genome shotgun (WGS) entry which is preliminary data.</text>
</comment>
<gene>
    <name evidence="1" type="ORF">GCM10023337_18680</name>
</gene>
<dbReference type="InterPro" id="IPR004260">
    <property type="entry name" value="Pyr-dimer_DNA_glycosylase"/>
</dbReference>
<dbReference type="SUPFAM" id="SSF47077">
    <property type="entry name" value="T4 endonuclease V"/>
    <property type="match status" value="1"/>
</dbReference>
<sequence length="126" mass="14761">MTRINCIPVNELTRAHLIAEYRELPRVFKLARKAAQRGFQAKDGPKDYTLGKGHVLFFYTRLSYLAKRQAQLVHEMQKRGYQPQFTDSLFETYADIPAYMWNDWVPTAAALKINRQRIQERLGVSQ</sequence>
<dbReference type="EMBL" id="BAABKD010000011">
    <property type="protein sequence ID" value="GAA5092020.1"/>
    <property type="molecule type" value="Genomic_DNA"/>
</dbReference>
<dbReference type="RefSeq" id="WP_300647074.1">
    <property type="nucleotide sequence ID" value="NZ_BAABKD010000011.1"/>
</dbReference>
<evidence type="ECO:0000313" key="1">
    <source>
        <dbReference type="EMBL" id="GAA5092020.1"/>
    </source>
</evidence>
<dbReference type="Pfam" id="PF03013">
    <property type="entry name" value="Pyr_excise"/>
    <property type="match status" value="1"/>
</dbReference>
<dbReference type="InterPro" id="IPR024796">
    <property type="entry name" value="T4_endonuc_V"/>
</dbReference>
<accession>A0ABP9MBG0</accession>
<proteinExistence type="predicted"/>
<dbReference type="PIRSF" id="PIRSF001000">
    <property type="entry name" value="PDG_ENDV"/>
    <property type="match status" value="1"/>
</dbReference>
<dbReference type="Gene3D" id="1.10.440.10">
    <property type="entry name" value="T4 endonuclease V"/>
    <property type="match status" value="1"/>
</dbReference>
<reference evidence="2" key="1">
    <citation type="journal article" date="2019" name="Int. J. Syst. Evol. Microbiol.">
        <title>The Global Catalogue of Microorganisms (GCM) 10K type strain sequencing project: providing services to taxonomists for standard genome sequencing and annotation.</title>
        <authorList>
            <consortium name="The Broad Institute Genomics Platform"/>
            <consortium name="The Broad Institute Genome Sequencing Center for Infectious Disease"/>
            <person name="Wu L."/>
            <person name="Ma J."/>
        </authorList>
    </citation>
    <scope>NUCLEOTIDE SEQUENCE [LARGE SCALE GENOMIC DNA]</scope>
    <source>
        <strain evidence="2">JCM 18423</strain>
    </source>
</reference>
<evidence type="ECO:0000313" key="2">
    <source>
        <dbReference type="Proteomes" id="UP001500227"/>
    </source>
</evidence>
<protein>
    <submittedName>
        <fullName evidence="1">Pyrimidine dimer DNA glycosylase/endonuclease V</fullName>
    </submittedName>
</protein>
<organism evidence="1 2">
    <name type="scientific">Paenalcaligenes hermetiae</name>
    <dbReference type="NCBI Taxonomy" id="1157987"/>
    <lineage>
        <taxon>Bacteria</taxon>
        <taxon>Pseudomonadati</taxon>
        <taxon>Pseudomonadota</taxon>
        <taxon>Betaproteobacteria</taxon>
        <taxon>Burkholderiales</taxon>
        <taxon>Alcaligenaceae</taxon>
        <taxon>Paenalcaligenes</taxon>
    </lineage>
</organism>
<dbReference type="Proteomes" id="UP001500227">
    <property type="component" value="Unassembled WGS sequence"/>
</dbReference>
<keyword evidence="2" id="KW-1185">Reference proteome</keyword>
<name>A0ABP9MBG0_9BURK</name>